<keyword evidence="1" id="KW-0472">Membrane</keyword>
<gene>
    <name evidence="2" type="ORF">pdam_00021908</name>
</gene>
<evidence type="ECO:0000256" key="1">
    <source>
        <dbReference type="SAM" id="Phobius"/>
    </source>
</evidence>
<dbReference type="Proteomes" id="UP000275408">
    <property type="component" value="Unassembled WGS sequence"/>
</dbReference>
<organism evidence="2 3">
    <name type="scientific">Pocillopora damicornis</name>
    <name type="common">Cauliflower coral</name>
    <name type="synonym">Millepora damicornis</name>
    <dbReference type="NCBI Taxonomy" id="46731"/>
    <lineage>
        <taxon>Eukaryota</taxon>
        <taxon>Metazoa</taxon>
        <taxon>Cnidaria</taxon>
        <taxon>Anthozoa</taxon>
        <taxon>Hexacorallia</taxon>
        <taxon>Scleractinia</taxon>
        <taxon>Astrocoeniina</taxon>
        <taxon>Pocilloporidae</taxon>
        <taxon>Pocillopora</taxon>
    </lineage>
</organism>
<dbReference type="AlphaFoldDB" id="A0A3M6TN98"/>
<feature type="transmembrane region" description="Helical" evidence="1">
    <location>
        <begin position="57"/>
        <end position="79"/>
    </location>
</feature>
<sequence>MNGKNSSVIHIQALVMLKYIQLILYLKLLRSFRSRFVSEYDRKVTANAKESRDQTPAVTFAVHLIFCAGILCWLSTHIYHFTGDPSPLNRPFVVGPGYSPIAKKLVTKIRLGQFVGMADLLAKNFKVQGNGAAKIS</sequence>
<keyword evidence="3" id="KW-1185">Reference proteome</keyword>
<evidence type="ECO:0000313" key="2">
    <source>
        <dbReference type="EMBL" id="RMX42778.1"/>
    </source>
</evidence>
<dbReference type="EMBL" id="RCHS01003282">
    <property type="protein sequence ID" value="RMX42778.1"/>
    <property type="molecule type" value="Genomic_DNA"/>
</dbReference>
<keyword evidence="1" id="KW-1133">Transmembrane helix</keyword>
<protein>
    <submittedName>
        <fullName evidence="2">Uncharacterized protein</fullName>
    </submittedName>
</protein>
<feature type="transmembrane region" description="Helical" evidence="1">
    <location>
        <begin position="6"/>
        <end position="26"/>
    </location>
</feature>
<proteinExistence type="predicted"/>
<comment type="caution">
    <text evidence="2">The sequence shown here is derived from an EMBL/GenBank/DDBJ whole genome shotgun (WGS) entry which is preliminary data.</text>
</comment>
<accession>A0A3M6TN98</accession>
<evidence type="ECO:0000313" key="3">
    <source>
        <dbReference type="Proteomes" id="UP000275408"/>
    </source>
</evidence>
<name>A0A3M6TN98_POCDA</name>
<keyword evidence="1" id="KW-0812">Transmembrane</keyword>
<reference evidence="2 3" key="1">
    <citation type="journal article" date="2018" name="Sci. Rep.">
        <title>Comparative analysis of the Pocillopora damicornis genome highlights role of immune system in coral evolution.</title>
        <authorList>
            <person name="Cunning R."/>
            <person name="Bay R.A."/>
            <person name="Gillette P."/>
            <person name="Baker A.C."/>
            <person name="Traylor-Knowles N."/>
        </authorList>
    </citation>
    <scope>NUCLEOTIDE SEQUENCE [LARGE SCALE GENOMIC DNA]</scope>
    <source>
        <strain evidence="2">RSMAS</strain>
        <tissue evidence="2">Whole animal</tissue>
    </source>
</reference>